<gene>
    <name evidence="7" type="ORF">Adu01nite_33050</name>
</gene>
<dbReference type="Pfam" id="PF00069">
    <property type="entry name" value="Pkinase"/>
    <property type="match status" value="1"/>
</dbReference>
<dbReference type="CDD" id="cd14014">
    <property type="entry name" value="STKc_PknB_like"/>
    <property type="match status" value="1"/>
</dbReference>
<dbReference type="SUPFAM" id="SSF56112">
    <property type="entry name" value="Protein kinase-like (PK-like)"/>
    <property type="match status" value="1"/>
</dbReference>
<feature type="domain" description="Protein kinase" evidence="6">
    <location>
        <begin position="16"/>
        <end position="282"/>
    </location>
</feature>
<dbReference type="SMART" id="SM00220">
    <property type="entry name" value="S_TKc"/>
    <property type="match status" value="1"/>
</dbReference>
<dbReference type="PROSITE" id="PS00108">
    <property type="entry name" value="PROTEIN_KINASE_ST"/>
    <property type="match status" value="1"/>
</dbReference>
<evidence type="ECO:0000256" key="3">
    <source>
        <dbReference type="ARBA" id="ARBA00022777"/>
    </source>
</evidence>
<dbReference type="Proteomes" id="UP000637628">
    <property type="component" value="Unassembled WGS sequence"/>
</dbReference>
<dbReference type="Gene3D" id="2.60.120.560">
    <property type="entry name" value="Exo-inulinase, domain 1"/>
    <property type="match status" value="1"/>
</dbReference>
<dbReference type="PROSITE" id="PS00107">
    <property type="entry name" value="PROTEIN_KINASE_ATP"/>
    <property type="match status" value="1"/>
</dbReference>
<keyword evidence="1" id="KW-0808">Transferase</keyword>
<proteinExistence type="predicted"/>
<accession>A0ABQ3YWI0</accession>
<feature type="binding site" evidence="5">
    <location>
        <position position="44"/>
    </location>
    <ligand>
        <name>ATP</name>
        <dbReference type="ChEBI" id="CHEBI:30616"/>
    </ligand>
</feature>
<dbReference type="Gene3D" id="1.10.510.10">
    <property type="entry name" value="Transferase(Phosphotransferase) domain 1"/>
    <property type="match status" value="1"/>
</dbReference>
<dbReference type="EMBL" id="BOML01000027">
    <property type="protein sequence ID" value="GIE01955.1"/>
    <property type="molecule type" value="Genomic_DNA"/>
</dbReference>
<dbReference type="PANTHER" id="PTHR43289">
    <property type="entry name" value="MITOGEN-ACTIVATED PROTEIN KINASE KINASE KINASE 20-RELATED"/>
    <property type="match status" value="1"/>
</dbReference>
<protein>
    <recommendedName>
        <fullName evidence="6">Protein kinase domain-containing protein</fullName>
    </recommendedName>
</protein>
<keyword evidence="4 5" id="KW-0067">ATP-binding</keyword>
<dbReference type="InterPro" id="IPR011009">
    <property type="entry name" value="Kinase-like_dom_sf"/>
</dbReference>
<dbReference type="InterPro" id="IPR008271">
    <property type="entry name" value="Ser/Thr_kinase_AS"/>
</dbReference>
<comment type="caution">
    <text evidence="7">The sequence shown here is derived from an EMBL/GenBank/DDBJ whole genome shotgun (WGS) entry which is preliminary data.</text>
</comment>
<evidence type="ECO:0000313" key="8">
    <source>
        <dbReference type="Proteomes" id="UP000637628"/>
    </source>
</evidence>
<evidence type="ECO:0000256" key="1">
    <source>
        <dbReference type="ARBA" id="ARBA00022679"/>
    </source>
</evidence>
<reference evidence="7 8" key="1">
    <citation type="submission" date="2021-01" db="EMBL/GenBank/DDBJ databases">
        <title>Whole genome shotgun sequence of Actinoplanes durhamensis NBRC 14914.</title>
        <authorList>
            <person name="Komaki H."/>
            <person name="Tamura T."/>
        </authorList>
    </citation>
    <scope>NUCLEOTIDE SEQUENCE [LARGE SCALE GENOMIC DNA]</scope>
    <source>
        <strain evidence="7 8">NBRC 14914</strain>
    </source>
</reference>
<name>A0ABQ3YWI0_9ACTN</name>
<dbReference type="InterPro" id="IPR000719">
    <property type="entry name" value="Prot_kinase_dom"/>
</dbReference>
<evidence type="ECO:0000256" key="5">
    <source>
        <dbReference type="PROSITE-ProRule" id="PRU10141"/>
    </source>
</evidence>
<evidence type="ECO:0000259" key="6">
    <source>
        <dbReference type="PROSITE" id="PS50011"/>
    </source>
</evidence>
<keyword evidence="3" id="KW-0418">Kinase</keyword>
<sequence length="553" mass="58403">MTKPLRPDDPRRLGGYQLLARLGEGGMGAVFLAQDLDGRRVAVKLIRSELTADPAFRARFRSEVTRARQVPPFCTAAVLDADPEHPMPYLVVEYVDGSDLGELVRSNGPLRGGNLHSVAVGVATALVAIHSAGVIHRDLKPANVLCSLGTLKVIDFGIARAAESGTELTHPDQMVGTIAYMAPERFATGEDRQPAGPAADIFAWGVLIAYAATGRTPFAADSPVATAARILTQPPSLTGLSGPLRDLIAAALDKDPDRRPTAYELLDALLKVDAGFAAQPQLRWAALAARNSGLSGASQAWTAAARRHRIRFALRASFATGVAVAVVTALLMKAFTGAPEQHPLVEPTDTVPVPIAGPTPAFAALTLADPLVGPGTFQDASHEDDGGGCFLIATGLYARLDKGTAHVCPGGSSVTNVVVAVDVRIPEGDTCAAIWLHLNDRGSQRVTLCTTRTFVGLDTPAHTVRKTLGHAYYSLGNDPQDSHHVTLFAVDRHLTVIVDTVTVLSITITDSDVQFVGEMALGVVPEPGVTLDLSSPDVRKPAALFTELQLWEP</sequence>
<dbReference type="Gene3D" id="3.30.200.20">
    <property type="entry name" value="Phosphorylase Kinase, domain 1"/>
    <property type="match status" value="1"/>
</dbReference>
<keyword evidence="2 5" id="KW-0547">Nucleotide-binding</keyword>
<evidence type="ECO:0000256" key="2">
    <source>
        <dbReference type="ARBA" id="ARBA00022741"/>
    </source>
</evidence>
<evidence type="ECO:0000256" key="4">
    <source>
        <dbReference type="ARBA" id="ARBA00022840"/>
    </source>
</evidence>
<evidence type="ECO:0000313" key="7">
    <source>
        <dbReference type="EMBL" id="GIE01955.1"/>
    </source>
</evidence>
<keyword evidence="8" id="KW-1185">Reference proteome</keyword>
<dbReference type="InterPro" id="IPR017441">
    <property type="entry name" value="Protein_kinase_ATP_BS"/>
</dbReference>
<organism evidence="7 8">
    <name type="scientific">Paractinoplanes durhamensis</name>
    <dbReference type="NCBI Taxonomy" id="113563"/>
    <lineage>
        <taxon>Bacteria</taxon>
        <taxon>Bacillati</taxon>
        <taxon>Actinomycetota</taxon>
        <taxon>Actinomycetes</taxon>
        <taxon>Micromonosporales</taxon>
        <taxon>Micromonosporaceae</taxon>
        <taxon>Paractinoplanes</taxon>
    </lineage>
</organism>
<dbReference type="PANTHER" id="PTHR43289:SF34">
    <property type="entry name" value="SERINE_THREONINE-PROTEIN KINASE YBDM-RELATED"/>
    <property type="match status" value="1"/>
</dbReference>
<dbReference type="PROSITE" id="PS50011">
    <property type="entry name" value="PROTEIN_KINASE_DOM"/>
    <property type="match status" value="1"/>
</dbReference>
<dbReference type="RefSeq" id="WP_203727723.1">
    <property type="nucleotide sequence ID" value="NZ_BAAATX010000005.1"/>
</dbReference>